<gene>
    <name evidence="13" type="ORF">P378_17715</name>
</gene>
<feature type="binding site" evidence="10">
    <location>
        <position position="111"/>
    </location>
    <ligand>
        <name>carbamoyl phosphate</name>
        <dbReference type="ChEBI" id="CHEBI:58228"/>
    </ligand>
</feature>
<name>A0A2C6MCG6_9FIRM</name>
<evidence type="ECO:0000256" key="3">
    <source>
        <dbReference type="ARBA" id="ARBA00004975"/>
    </source>
</evidence>
<dbReference type="PANTHER" id="PTHR45753">
    <property type="entry name" value="ORNITHINE CARBAMOYLTRANSFERASE, MITOCHONDRIAL"/>
    <property type="match status" value="1"/>
</dbReference>
<keyword evidence="8 10" id="KW-0808">Transferase</keyword>
<dbReference type="InterPro" id="IPR006130">
    <property type="entry name" value="Asp/Orn_carbamoylTrfase"/>
</dbReference>
<dbReference type="NCBIfam" id="NF001986">
    <property type="entry name" value="PRK00779.1"/>
    <property type="match status" value="1"/>
</dbReference>
<feature type="binding site" evidence="10">
    <location>
        <position position="169"/>
    </location>
    <ligand>
        <name>L-ornithine</name>
        <dbReference type="ChEBI" id="CHEBI:46911"/>
    </ligand>
</feature>
<evidence type="ECO:0000256" key="4">
    <source>
        <dbReference type="ARBA" id="ARBA00007805"/>
    </source>
</evidence>
<dbReference type="PANTHER" id="PTHR45753:SF3">
    <property type="entry name" value="ORNITHINE TRANSCARBAMYLASE, MITOCHONDRIAL"/>
    <property type="match status" value="1"/>
</dbReference>
<dbReference type="PROSITE" id="PS00097">
    <property type="entry name" value="CARBAMOYLTRANSFERASE"/>
    <property type="match status" value="1"/>
</dbReference>
<feature type="domain" description="Aspartate/ornithine carbamoyltransferase Asp/Orn-binding" evidence="11">
    <location>
        <begin position="158"/>
        <end position="312"/>
    </location>
</feature>
<dbReference type="PRINTS" id="PR00100">
    <property type="entry name" value="AOTCASE"/>
</dbReference>
<dbReference type="AlphaFoldDB" id="A0A2C6MCG6"/>
<comment type="caution">
    <text evidence="13">The sequence shown here is derived from an EMBL/GenBank/DDBJ whole genome shotgun (WGS) entry which is preliminary data.</text>
</comment>
<comment type="function">
    <text evidence="1">Reversibly catalyzes the transfer of the carbamoyl group from carbamoyl phosphate (CP) to the N(epsilon) atom of ornithine (ORN) to produce L-citrulline.</text>
</comment>
<evidence type="ECO:0000313" key="13">
    <source>
        <dbReference type="EMBL" id="PHJ37234.1"/>
    </source>
</evidence>
<dbReference type="Pfam" id="PF02729">
    <property type="entry name" value="OTCace_N"/>
    <property type="match status" value="1"/>
</dbReference>
<dbReference type="InterPro" id="IPR006131">
    <property type="entry name" value="Asp_carbamoyltransf_Asp/Orn-bd"/>
</dbReference>
<dbReference type="RefSeq" id="WP_099083935.1">
    <property type="nucleotide sequence ID" value="NZ_AWQQ01000105.1"/>
</dbReference>
<comment type="similarity">
    <text evidence="4 10">Belongs to the aspartate/ornithine carbamoyltransferase superfamily. OTCase family.</text>
</comment>
<evidence type="ECO:0000313" key="14">
    <source>
        <dbReference type="Proteomes" id="UP000222564"/>
    </source>
</evidence>
<comment type="pathway">
    <text evidence="3">Amino-acid biosynthesis; L-arginine biosynthesis; L-arginine from L-ornithine and carbamoyl phosphate: step 1/3.</text>
</comment>
<feature type="binding site" evidence="10">
    <location>
        <begin position="237"/>
        <end position="238"/>
    </location>
    <ligand>
        <name>L-ornithine</name>
        <dbReference type="ChEBI" id="CHEBI:46911"/>
    </ligand>
</feature>
<dbReference type="Pfam" id="PF00185">
    <property type="entry name" value="OTCace"/>
    <property type="match status" value="1"/>
</dbReference>
<dbReference type="EC" id="2.1.3.3" evidence="5 10"/>
<dbReference type="HAMAP" id="MF_01109">
    <property type="entry name" value="OTCase"/>
    <property type="match status" value="1"/>
</dbReference>
<dbReference type="InterPro" id="IPR002292">
    <property type="entry name" value="Orn/put_carbamltrans"/>
</dbReference>
<protein>
    <recommendedName>
        <fullName evidence="6 10">Ornithine carbamoyltransferase</fullName>
        <shortName evidence="10">OTCase</shortName>
        <ecNumber evidence="5 10">2.1.3.3</ecNumber>
    </recommendedName>
</protein>
<dbReference type="InterPro" id="IPR006132">
    <property type="entry name" value="Asp/Orn_carbamoyltranf_P-bd"/>
</dbReference>
<organism evidence="13 14">
    <name type="scientific">Desulforamulus profundi</name>
    <dbReference type="NCBI Taxonomy" id="1383067"/>
    <lineage>
        <taxon>Bacteria</taxon>
        <taxon>Bacillati</taxon>
        <taxon>Bacillota</taxon>
        <taxon>Clostridia</taxon>
        <taxon>Eubacteriales</taxon>
        <taxon>Peptococcaceae</taxon>
        <taxon>Desulforamulus</taxon>
    </lineage>
</organism>
<evidence type="ECO:0000259" key="11">
    <source>
        <dbReference type="Pfam" id="PF00185"/>
    </source>
</evidence>
<feature type="binding site" evidence="10">
    <location>
        <position position="233"/>
    </location>
    <ligand>
        <name>L-ornithine</name>
        <dbReference type="ChEBI" id="CHEBI:46911"/>
    </ligand>
</feature>
<feature type="domain" description="Aspartate/ornithine carbamoyltransferase carbamoyl-P binding" evidence="12">
    <location>
        <begin position="11"/>
        <end position="151"/>
    </location>
</feature>
<dbReference type="Proteomes" id="UP000222564">
    <property type="component" value="Unassembled WGS sequence"/>
</dbReference>
<dbReference type="PRINTS" id="PR00102">
    <property type="entry name" value="OTCASE"/>
</dbReference>
<reference evidence="13 14" key="1">
    <citation type="submission" date="2013-09" db="EMBL/GenBank/DDBJ databases">
        <title>Biodegradation of hydrocarbons in the deep terrestrial subsurface : characterization of a microbial consortium composed of two Desulfotomaculum species originating from a deep geological formation.</title>
        <authorList>
            <person name="Aullo T."/>
            <person name="Berlendis S."/>
            <person name="Lascourreges J.-F."/>
            <person name="Dessort D."/>
            <person name="Saint-Laurent S."/>
            <person name="Schraauwers B."/>
            <person name="Mas J."/>
            <person name="Magot M."/>
            <person name="Ranchou-Peyruse A."/>
        </authorList>
    </citation>
    <scope>NUCLEOTIDE SEQUENCE [LARGE SCALE GENOMIC DNA]</scope>
    <source>
        <strain evidence="13 14">Bs107</strain>
    </source>
</reference>
<dbReference type="GO" id="GO:0016597">
    <property type="term" value="F:amino acid binding"/>
    <property type="evidence" value="ECO:0007669"/>
    <property type="project" value="InterPro"/>
</dbReference>
<dbReference type="SUPFAM" id="SSF53671">
    <property type="entry name" value="Aspartate/ornithine carbamoyltransferase"/>
    <property type="match status" value="1"/>
</dbReference>
<comment type="subcellular location">
    <subcellularLocation>
        <location evidence="2 10">Cytoplasm</location>
    </subcellularLocation>
</comment>
<dbReference type="FunFam" id="3.40.50.1370:FF:000016">
    <property type="entry name" value="Ornithine carbamoyltransferase"/>
    <property type="match status" value="1"/>
</dbReference>
<feature type="binding site" evidence="10">
    <location>
        <begin position="138"/>
        <end position="141"/>
    </location>
    <ligand>
        <name>carbamoyl phosphate</name>
        <dbReference type="ChEBI" id="CHEBI:58228"/>
    </ligand>
</feature>
<feature type="binding site" evidence="10">
    <location>
        <position position="87"/>
    </location>
    <ligand>
        <name>carbamoyl phosphate</name>
        <dbReference type="ChEBI" id="CHEBI:58228"/>
    </ligand>
</feature>
<evidence type="ECO:0000256" key="7">
    <source>
        <dbReference type="ARBA" id="ARBA00022490"/>
    </source>
</evidence>
<dbReference type="GO" id="GO:0019240">
    <property type="term" value="P:citrulline biosynthetic process"/>
    <property type="evidence" value="ECO:0007669"/>
    <property type="project" value="TreeGrafter"/>
</dbReference>
<evidence type="ECO:0000256" key="1">
    <source>
        <dbReference type="ARBA" id="ARBA00003822"/>
    </source>
</evidence>
<comment type="catalytic activity">
    <reaction evidence="9 10">
        <text>carbamoyl phosphate + L-ornithine = L-citrulline + phosphate + H(+)</text>
        <dbReference type="Rhea" id="RHEA:19513"/>
        <dbReference type="ChEBI" id="CHEBI:15378"/>
        <dbReference type="ChEBI" id="CHEBI:43474"/>
        <dbReference type="ChEBI" id="CHEBI:46911"/>
        <dbReference type="ChEBI" id="CHEBI:57743"/>
        <dbReference type="ChEBI" id="CHEBI:58228"/>
        <dbReference type="EC" id="2.1.3.3"/>
    </reaction>
</comment>
<evidence type="ECO:0000256" key="6">
    <source>
        <dbReference type="ARBA" id="ARBA00016634"/>
    </source>
</evidence>
<evidence type="ECO:0000256" key="5">
    <source>
        <dbReference type="ARBA" id="ARBA00013007"/>
    </source>
</evidence>
<sequence>MEDLNKRLKGRDLLTLHDFTVEEVNLLLEEAARIKGLQKAGIPHPYLQGKILAMIFQKSSTRTRVSFEVGIYQLGGYGLFLSPKDIQMGRGESVADTARVLSRMVDGIMIRTFDQSEVEELARYADIPVINGLTDLTHPCQILADLLTVKEHKGKLSGLKLAYVGDGNNIAHSLMYGCAKVGMDISVASPEGYRPKAWVEELAKQDAQATGAKIEVLTDPVEAVQDADVIVTDVWASMGQEAEQQEREKVFASYQVNEALCSHAKKDFIFLHCLPAHRGEEVTAEIIDGPHSVVWDEAENRLHVQKAVMALLM</sequence>
<evidence type="ECO:0000256" key="8">
    <source>
        <dbReference type="ARBA" id="ARBA00022679"/>
    </source>
</evidence>
<dbReference type="EMBL" id="AWQQ01000105">
    <property type="protein sequence ID" value="PHJ37234.1"/>
    <property type="molecule type" value="Genomic_DNA"/>
</dbReference>
<keyword evidence="7 10" id="KW-0963">Cytoplasm</keyword>
<evidence type="ECO:0000256" key="2">
    <source>
        <dbReference type="ARBA" id="ARBA00004496"/>
    </source>
</evidence>
<dbReference type="GO" id="GO:0004585">
    <property type="term" value="F:ornithine carbamoyltransferase activity"/>
    <property type="evidence" value="ECO:0007669"/>
    <property type="project" value="UniProtKB-UniRule"/>
</dbReference>
<feature type="binding site" evidence="10">
    <location>
        <position position="301"/>
    </location>
    <ligand>
        <name>carbamoyl phosphate</name>
        <dbReference type="ChEBI" id="CHEBI:58228"/>
    </ligand>
</feature>
<dbReference type="GO" id="GO:0005737">
    <property type="term" value="C:cytoplasm"/>
    <property type="evidence" value="ECO:0007669"/>
    <property type="project" value="UniProtKB-SubCell"/>
</dbReference>
<evidence type="ECO:0000256" key="10">
    <source>
        <dbReference type="HAMAP-Rule" id="MF_01109"/>
    </source>
</evidence>
<evidence type="ECO:0000256" key="9">
    <source>
        <dbReference type="ARBA" id="ARBA00048772"/>
    </source>
</evidence>
<keyword evidence="14" id="KW-1185">Reference proteome</keyword>
<dbReference type="FunFam" id="3.40.50.1370:FF:000008">
    <property type="entry name" value="Ornithine carbamoyltransferase"/>
    <property type="match status" value="1"/>
</dbReference>
<dbReference type="InterPro" id="IPR024904">
    <property type="entry name" value="OTCase_ArgI"/>
</dbReference>
<dbReference type="OrthoDB" id="9802587at2"/>
<proteinExistence type="inferred from homology"/>
<accession>A0A2C6MCG6</accession>
<evidence type="ECO:0000259" key="12">
    <source>
        <dbReference type="Pfam" id="PF02729"/>
    </source>
</evidence>
<dbReference type="NCBIfam" id="TIGR00658">
    <property type="entry name" value="orni_carb_tr"/>
    <property type="match status" value="1"/>
</dbReference>
<dbReference type="InterPro" id="IPR036901">
    <property type="entry name" value="Asp/Orn_carbamoylTrfase_sf"/>
</dbReference>
<dbReference type="Gene3D" id="3.40.50.1370">
    <property type="entry name" value="Aspartate/ornithine carbamoyltransferase"/>
    <property type="match status" value="2"/>
</dbReference>
<feature type="binding site" evidence="10">
    <location>
        <begin position="60"/>
        <end position="63"/>
    </location>
    <ligand>
        <name>carbamoyl phosphate</name>
        <dbReference type="ChEBI" id="CHEBI:58228"/>
    </ligand>
</feature>
<dbReference type="GO" id="GO:0042450">
    <property type="term" value="P:L-arginine biosynthetic process via ornithine"/>
    <property type="evidence" value="ECO:0007669"/>
    <property type="project" value="UniProtKB-UniRule"/>
</dbReference>
<feature type="binding site" evidence="10">
    <location>
        <begin position="273"/>
        <end position="274"/>
    </location>
    <ligand>
        <name>carbamoyl phosphate</name>
        <dbReference type="ChEBI" id="CHEBI:58228"/>
    </ligand>
</feature>